<dbReference type="WBParaSite" id="ACAC_0001088101-mRNA-1">
    <property type="protein sequence ID" value="ACAC_0001088101-mRNA-1"/>
    <property type="gene ID" value="ACAC_0001088101"/>
</dbReference>
<proteinExistence type="predicted"/>
<organism evidence="1 2">
    <name type="scientific">Angiostrongylus cantonensis</name>
    <name type="common">Rat lungworm</name>
    <dbReference type="NCBI Taxonomy" id="6313"/>
    <lineage>
        <taxon>Eukaryota</taxon>
        <taxon>Metazoa</taxon>
        <taxon>Ecdysozoa</taxon>
        <taxon>Nematoda</taxon>
        <taxon>Chromadorea</taxon>
        <taxon>Rhabditida</taxon>
        <taxon>Rhabditina</taxon>
        <taxon>Rhabditomorpha</taxon>
        <taxon>Strongyloidea</taxon>
        <taxon>Metastrongylidae</taxon>
        <taxon>Angiostrongylus</taxon>
    </lineage>
</organism>
<evidence type="ECO:0000313" key="1">
    <source>
        <dbReference type="Proteomes" id="UP000035642"/>
    </source>
</evidence>
<protein>
    <submittedName>
        <fullName evidence="2">PNPLA domain-containing protein</fullName>
    </submittedName>
</protein>
<sequence>MTMKTRREGYDVDGLTDKKERHPFNDDYDTGKKVLLGICDVRGVGGIGAFVNASLAMNVNSFEQLAVRIGFL</sequence>
<dbReference type="AlphaFoldDB" id="A0A0K0DI07"/>
<keyword evidence="1" id="KW-1185">Reference proteome</keyword>
<reference evidence="2" key="2">
    <citation type="submission" date="2017-02" db="UniProtKB">
        <authorList>
            <consortium name="WormBaseParasite"/>
        </authorList>
    </citation>
    <scope>IDENTIFICATION</scope>
</reference>
<name>A0A0K0DI07_ANGCA</name>
<dbReference type="Proteomes" id="UP000035642">
    <property type="component" value="Unassembled WGS sequence"/>
</dbReference>
<accession>A0A0K0DI07</accession>
<evidence type="ECO:0000313" key="2">
    <source>
        <dbReference type="WBParaSite" id="ACAC_0001088101-mRNA-1"/>
    </source>
</evidence>
<reference evidence="1" key="1">
    <citation type="submission" date="2012-09" db="EMBL/GenBank/DDBJ databases">
        <authorList>
            <person name="Martin A.A."/>
        </authorList>
    </citation>
    <scope>NUCLEOTIDE SEQUENCE</scope>
</reference>